<dbReference type="Pfam" id="PF01112">
    <property type="entry name" value="Asparaginase_2"/>
    <property type="match status" value="1"/>
</dbReference>
<reference evidence="4 5" key="1">
    <citation type="submission" date="2014-12" db="EMBL/GenBank/DDBJ databases">
        <title>Draft genome sequences of 29 type strains of Enterococci.</title>
        <authorList>
            <person name="Zhong Z."/>
            <person name="Sun Z."/>
            <person name="Liu W."/>
            <person name="Zhang W."/>
            <person name="Zhang H."/>
        </authorList>
    </citation>
    <scope>NUCLEOTIDE SEQUENCE [LARGE SCALE GENOMIC DNA]</scope>
    <source>
        <strain evidence="4 5">DSM 17690</strain>
    </source>
</reference>
<dbReference type="InterPro" id="IPR029055">
    <property type="entry name" value="Ntn_hydrolases_N"/>
</dbReference>
<name>A0A1L8QSS3_9ENTE</name>
<dbReference type="Proteomes" id="UP000182149">
    <property type="component" value="Unassembled WGS sequence"/>
</dbReference>
<protein>
    <submittedName>
        <fullName evidence="4">Asparaginase family protein</fullName>
    </submittedName>
</protein>
<feature type="site" description="Cleavage; by autolysis" evidence="3">
    <location>
        <begin position="150"/>
        <end position="151"/>
    </location>
</feature>
<gene>
    <name evidence="4" type="ORF">RU93_GL002078</name>
</gene>
<dbReference type="STRING" id="328396.RU93_GL002078"/>
<dbReference type="CDD" id="cd04513">
    <property type="entry name" value="Glycosylasparaginase"/>
    <property type="match status" value="1"/>
</dbReference>
<dbReference type="Gene3D" id="3.60.20.30">
    <property type="entry name" value="(Glycosyl)asparaginase"/>
    <property type="match status" value="1"/>
</dbReference>
<sequence>MSYGMIATWRMACDGIAAATQALAEGGSSQKAIVDAIKMVEDYPFYKSVGYGGLPNEVGMVELDAAFMNGDNFDIGAVAGSRSVKNPIVVAEKLSHERFNSFLVGDGVAKYAIKEGFELQNMLTERAKKTWQNRLEEIRHSNLSPYDGHDTVGMVALDQTGSMSCGTSSSGLFMKKEGRVGDSPLSGSGFYVDSEIGGATATGLGEDLMKGCLSYETVRLMGTGMHPQAAVQQATMDFAKRLERRKGKCGAFSLVAMNNQGEWGVATNVEFSFAVATDQLAPTIYLAYPAEDGGNPQIEVASQEWLDAYQARITAPIK</sequence>
<dbReference type="SUPFAM" id="SSF56235">
    <property type="entry name" value="N-terminal nucleophile aminohydrolases (Ntn hydrolases)"/>
    <property type="match status" value="1"/>
</dbReference>
<feature type="binding site" evidence="2">
    <location>
        <begin position="179"/>
        <end position="182"/>
    </location>
    <ligand>
        <name>substrate</name>
    </ligand>
</feature>
<dbReference type="GO" id="GO:0016811">
    <property type="term" value="F:hydrolase activity, acting on carbon-nitrogen (but not peptide) bonds, in linear amides"/>
    <property type="evidence" value="ECO:0007669"/>
    <property type="project" value="UniProtKB-ARBA"/>
</dbReference>
<comment type="caution">
    <text evidence="4">The sequence shown here is derived from an EMBL/GenBank/DDBJ whole genome shotgun (WGS) entry which is preliminary data.</text>
</comment>
<dbReference type="AlphaFoldDB" id="A0A1L8QSS3"/>
<dbReference type="OrthoDB" id="9780217at2"/>
<dbReference type="PANTHER" id="PTHR10188:SF6">
    <property type="entry name" value="N(4)-(BETA-N-ACETYLGLUCOSAMINYL)-L-ASPARAGINASE"/>
    <property type="match status" value="1"/>
</dbReference>
<keyword evidence="5" id="KW-1185">Reference proteome</keyword>
<dbReference type="PANTHER" id="PTHR10188">
    <property type="entry name" value="L-ASPARAGINASE"/>
    <property type="match status" value="1"/>
</dbReference>
<dbReference type="RefSeq" id="WP_071874780.1">
    <property type="nucleotide sequence ID" value="NZ_JBHSHF010000023.1"/>
</dbReference>
<evidence type="ECO:0000256" key="1">
    <source>
        <dbReference type="PIRSR" id="PIRSR600246-1"/>
    </source>
</evidence>
<feature type="active site" description="Nucleophile" evidence="1">
    <location>
        <position position="151"/>
    </location>
</feature>
<accession>A0A1L8QSS3</accession>
<organism evidence="4 5">
    <name type="scientific">Enterococcus aquimarinus</name>
    <dbReference type="NCBI Taxonomy" id="328396"/>
    <lineage>
        <taxon>Bacteria</taxon>
        <taxon>Bacillati</taxon>
        <taxon>Bacillota</taxon>
        <taxon>Bacilli</taxon>
        <taxon>Lactobacillales</taxon>
        <taxon>Enterococcaceae</taxon>
        <taxon>Enterococcus</taxon>
    </lineage>
</organism>
<feature type="binding site" evidence="2">
    <location>
        <begin position="202"/>
        <end position="205"/>
    </location>
    <ligand>
        <name>substrate</name>
    </ligand>
</feature>
<dbReference type="GO" id="GO:0005737">
    <property type="term" value="C:cytoplasm"/>
    <property type="evidence" value="ECO:0007669"/>
    <property type="project" value="TreeGrafter"/>
</dbReference>
<dbReference type="InterPro" id="IPR000246">
    <property type="entry name" value="Peptidase_T2"/>
</dbReference>
<evidence type="ECO:0000313" key="5">
    <source>
        <dbReference type="Proteomes" id="UP000182149"/>
    </source>
</evidence>
<evidence type="ECO:0000256" key="3">
    <source>
        <dbReference type="PIRSR" id="PIRSR600246-3"/>
    </source>
</evidence>
<dbReference type="EMBL" id="JXKD01000007">
    <property type="protein sequence ID" value="OJG10562.1"/>
    <property type="molecule type" value="Genomic_DNA"/>
</dbReference>
<proteinExistence type="predicted"/>
<evidence type="ECO:0000313" key="4">
    <source>
        <dbReference type="EMBL" id="OJG10562.1"/>
    </source>
</evidence>
<evidence type="ECO:0000256" key="2">
    <source>
        <dbReference type="PIRSR" id="PIRSR600246-2"/>
    </source>
</evidence>